<organism evidence="1 2">
    <name type="scientific">Adhaeribacter radiodurans</name>
    <dbReference type="NCBI Taxonomy" id="2745197"/>
    <lineage>
        <taxon>Bacteria</taxon>
        <taxon>Pseudomonadati</taxon>
        <taxon>Bacteroidota</taxon>
        <taxon>Cytophagia</taxon>
        <taxon>Cytophagales</taxon>
        <taxon>Hymenobacteraceae</taxon>
        <taxon>Adhaeribacter</taxon>
    </lineage>
</organism>
<evidence type="ECO:0008006" key="3">
    <source>
        <dbReference type="Google" id="ProtNLM"/>
    </source>
</evidence>
<dbReference type="Proteomes" id="UP000514509">
    <property type="component" value="Chromosome"/>
</dbReference>
<dbReference type="KEGG" id="add:HUW48_02515"/>
<reference evidence="1 2" key="1">
    <citation type="submission" date="2020-08" db="EMBL/GenBank/DDBJ databases">
        <title>Adhaeribacter dokdonensis sp. nov., isolated from the rhizosphere of Elymus tsukushiensis, a plant native to the Dokdo Islands, Republic of Korea.</title>
        <authorList>
            <person name="Ghim S.Y."/>
        </authorList>
    </citation>
    <scope>NUCLEOTIDE SEQUENCE [LARGE SCALE GENOMIC DNA]</scope>
    <source>
        <strain evidence="1 2">KUDC8001</strain>
    </source>
</reference>
<accession>A0A7L7L2E7</accession>
<dbReference type="AlphaFoldDB" id="A0A7L7L2E7"/>
<keyword evidence="2" id="KW-1185">Reference proteome</keyword>
<proteinExistence type="predicted"/>
<evidence type="ECO:0000313" key="1">
    <source>
        <dbReference type="EMBL" id="QMU26972.1"/>
    </source>
</evidence>
<dbReference type="EMBL" id="CP055153">
    <property type="protein sequence ID" value="QMU26972.1"/>
    <property type="molecule type" value="Genomic_DNA"/>
</dbReference>
<name>A0A7L7L2E7_9BACT</name>
<protein>
    <recommendedName>
        <fullName evidence="3">DUF4157 domain-containing protein</fullName>
    </recommendedName>
</protein>
<evidence type="ECO:0000313" key="2">
    <source>
        <dbReference type="Proteomes" id="UP000514509"/>
    </source>
</evidence>
<gene>
    <name evidence="1" type="ORF">HUW48_02515</name>
</gene>
<dbReference type="RefSeq" id="WP_182414174.1">
    <property type="nucleotide sequence ID" value="NZ_CP055153.1"/>
</dbReference>
<sequence>MDYKIVENSVLARIARVVLKSDNVAMVLGKAIHLSGVKKESFLKNKSWFAHECCHIRQFQRYGFFKFLWLYLIESIKVGYYHNKFEVEARQAETENS</sequence>